<reference evidence="3" key="1">
    <citation type="submission" date="2025-08" db="UniProtKB">
        <authorList>
            <consortium name="RefSeq"/>
        </authorList>
    </citation>
    <scope>IDENTIFICATION</scope>
    <source>
        <tissue evidence="3">Fruit stalk</tissue>
    </source>
</reference>
<sequence>MADMVSFACLMICAMANKIFFPYPLLVAFHKQIKRKWPVRSDVQSIRGKIGAIKDADRMEETQNMRKLIKIEEDLGKLNEQRLGVNQNKRQCSKGFDLMERIKEIQDVAPMEVPDKMQTFIDIGEEIRRLGEPGLEVYRIKRQFPERLVLENLEEDMEEMQDTTEARREETEEKEKRFEDVRKEMQRLRRQLEEMEKKLEDTRKENQRLLHRPLEEMKKKLEDMRKENQRLKKS</sequence>
<keyword evidence="2" id="KW-1185">Reference proteome</keyword>
<dbReference type="Proteomes" id="UP000515121">
    <property type="component" value="Unplaced"/>
</dbReference>
<dbReference type="KEGG" id="dzi:111296849"/>
<accession>A0A6P5Z2V4</accession>
<evidence type="ECO:0000313" key="2">
    <source>
        <dbReference type="Proteomes" id="UP000515121"/>
    </source>
</evidence>
<dbReference type="RefSeq" id="XP_022747059.1">
    <property type="nucleotide sequence ID" value="XM_022891324.1"/>
</dbReference>
<dbReference type="AlphaFoldDB" id="A0A6P5Z2V4"/>
<proteinExistence type="predicted"/>
<name>A0A6P5Z2V4_DURZI</name>
<evidence type="ECO:0000256" key="1">
    <source>
        <dbReference type="SAM" id="MobiDB-lite"/>
    </source>
</evidence>
<feature type="region of interest" description="Disordered" evidence="1">
    <location>
        <begin position="198"/>
        <end position="234"/>
    </location>
</feature>
<feature type="compositionally biased region" description="Basic and acidic residues" evidence="1">
    <location>
        <begin position="164"/>
        <end position="180"/>
    </location>
</feature>
<evidence type="ECO:0000313" key="3">
    <source>
        <dbReference type="RefSeq" id="XP_022747059.1"/>
    </source>
</evidence>
<feature type="region of interest" description="Disordered" evidence="1">
    <location>
        <begin position="157"/>
        <end position="180"/>
    </location>
</feature>
<dbReference type="GeneID" id="111296849"/>
<protein>
    <submittedName>
        <fullName evidence="3">Inner centromere protein-like</fullName>
    </submittedName>
</protein>
<gene>
    <name evidence="3" type="primary">LOC111296849</name>
</gene>
<organism evidence="2 3">
    <name type="scientific">Durio zibethinus</name>
    <name type="common">Durian</name>
    <dbReference type="NCBI Taxonomy" id="66656"/>
    <lineage>
        <taxon>Eukaryota</taxon>
        <taxon>Viridiplantae</taxon>
        <taxon>Streptophyta</taxon>
        <taxon>Embryophyta</taxon>
        <taxon>Tracheophyta</taxon>
        <taxon>Spermatophyta</taxon>
        <taxon>Magnoliopsida</taxon>
        <taxon>eudicotyledons</taxon>
        <taxon>Gunneridae</taxon>
        <taxon>Pentapetalae</taxon>
        <taxon>rosids</taxon>
        <taxon>malvids</taxon>
        <taxon>Malvales</taxon>
        <taxon>Malvaceae</taxon>
        <taxon>Helicteroideae</taxon>
        <taxon>Durio</taxon>
    </lineage>
</organism>